<dbReference type="GO" id="GO:0016887">
    <property type="term" value="F:ATP hydrolysis activity"/>
    <property type="evidence" value="ECO:0007669"/>
    <property type="project" value="InterPro"/>
</dbReference>
<keyword evidence="4" id="KW-0067">ATP-binding</keyword>
<sequence>MNDLLIVNRLFKTYRESGSIVSAVQDVSLRISEGECLGIVGESGSGKSTLTRLLLALDQPDSGEVLLNGTSLFELKGRALRETRKHIQVVFQDPTSSLNQRLPIWRSIMEPLDNFPDVKPSFLADVRHSRRDTAAKLLEMVGLQAAHMDRYPHELSGGQRQRVAIARGISLSPKLLICDEPTSSLDVSVQTQILHLLKSMQTKLGMACLFISHDIAAVRIMSDRIIVMKAGRIVDQFASDQMMSEDRHEYTRQLVAAVS</sequence>
<dbReference type="SUPFAM" id="SSF52540">
    <property type="entry name" value="P-loop containing nucleoside triphosphate hydrolases"/>
    <property type="match status" value="1"/>
</dbReference>
<dbReference type="GO" id="GO:0005524">
    <property type="term" value="F:ATP binding"/>
    <property type="evidence" value="ECO:0007669"/>
    <property type="project" value="UniProtKB-KW"/>
</dbReference>
<dbReference type="SMART" id="SM00382">
    <property type="entry name" value="AAA"/>
    <property type="match status" value="1"/>
</dbReference>
<gene>
    <name evidence="6" type="ORF">ADA01nite_38960</name>
</gene>
<reference evidence="6 7" key="1">
    <citation type="submission" date="2019-07" db="EMBL/GenBank/DDBJ databases">
        <title>Whole genome shotgun sequence of Aneurinibacillus danicus NBRC 102444.</title>
        <authorList>
            <person name="Hosoyama A."/>
            <person name="Uohara A."/>
            <person name="Ohji S."/>
            <person name="Ichikawa N."/>
        </authorList>
    </citation>
    <scope>NUCLEOTIDE SEQUENCE [LARGE SCALE GENOMIC DNA]</scope>
    <source>
        <strain evidence="6 7">NBRC 102444</strain>
    </source>
</reference>
<dbReference type="InterPro" id="IPR017871">
    <property type="entry name" value="ABC_transporter-like_CS"/>
</dbReference>
<dbReference type="InterPro" id="IPR003593">
    <property type="entry name" value="AAA+_ATPase"/>
</dbReference>
<dbReference type="PROSITE" id="PS00211">
    <property type="entry name" value="ABC_TRANSPORTER_1"/>
    <property type="match status" value="1"/>
</dbReference>
<dbReference type="Pfam" id="PF00005">
    <property type="entry name" value="ABC_tran"/>
    <property type="match status" value="1"/>
</dbReference>
<proteinExistence type="inferred from homology"/>
<evidence type="ECO:0000256" key="3">
    <source>
        <dbReference type="ARBA" id="ARBA00022741"/>
    </source>
</evidence>
<evidence type="ECO:0000256" key="1">
    <source>
        <dbReference type="ARBA" id="ARBA00005417"/>
    </source>
</evidence>
<dbReference type="PANTHER" id="PTHR43776:SF7">
    <property type="entry name" value="D,D-DIPEPTIDE TRANSPORT ATP-BINDING PROTEIN DDPF-RELATED"/>
    <property type="match status" value="1"/>
</dbReference>
<protein>
    <recommendedName>
        <fullName evidence="5">ABC transporter domain-containing protein</fullName>
    </recommendedName>
</protein>
<keyword evidence="7" id="KW-1185">Reference proteome</keyword>
<dbReference type="Proteomes" id="UP000321157">
    <property type="component" value="Unassembled WGS sequence"/>
</dbReference>
<dbReference type="RefSeq" id="WP_246147425.1">
    <property type="nucleotide sequence ID" value="NZ_BJXX01000187.1"/>
</dbReference>
<evidence type="ECO:0000313" key="6">
    <source>
        <dbReference type="EMBL" id="GEN36436.1"/>
    </source>
</evidence>
<comment type="similarity">
    <text evidence="1">Belongs to the ABC transporter superfamily.</text>
</comment>
<dbReference type="InterPro" id="IPR003439">
    <property type="entry name" value="ABC_transporter-like_ATP-bd"/>
</dbReference>
<evidence type="ECO:0000256" key="2">
    <source>
        <dbReference type="ARBA" id="ARBA00022448"/>
    </source>
</evidence>
<accession>A0A511VBZ0</accession>
<organism evidence="6 7">
    <name type="scientific">Aneurinibacillus danicus</name>
    <dbReference type="NCBI Taxonomy" id="267746"/>
    <lineage>
        <taxon>Bacteria</taxon>
        <taxon>Bacillati</taxon>
        <taxon>Bacillota</taxon>
        <taxon>Bacilli</taxon>
        <taxon>Bacillales</taxon>
        <taxon>Paenibacillaceae</taxon>
        <taxon>Aneurinibacillus group</taxon>
        <taxon>Aneurinibacillus</taxon>
    </lineage>
</organism>
<dbReference type="PROSITE" id="PS50893">
    <property type="entry name" value="ABC_TRANSPORTER_2"/>
    <property type="match status" value="1"/>
</dbReference>
<dbReference type="InterPro" id="IPR027417">
    <property type="entry name" value="P-loop_NTPase"/>
</dbReference>
<dbReference type="AlphaFoldDB" id="A0A511VBZ0"/>
<keyword evidence="2" id="KW-0813">Transport</keyword>
<feature type="domain" description="ABC transporter" evidence="5">
    <location>
        <begin position="5"/>
        <end position="255"/>
    </location>
</feature>
<dbReference type="EMBL" id="BJXX01000187">
    <property type="protein sequence ID" value="GEN36436.1"/>
    <property type="molecule type" value="Genomic_DNA"/>
</dbReference>
<evidence type="ECO:0000256" key="4">
    <source>
        <dbReference type="ARBA" id="ARBA00022840"/>
    </source>
</evidence>
<dbReference type="GO" id="GO:0055085">
    <property type="term" value="P:transmembrane transport"/>
    <property type="evidence" value="ECO:0007669"/>
    <property type="project" value="UniProtKB-ARBA"/>
</dbReference>
<dbReference type="InterPro" id="IPR050319">
    <property type="entry name" value="ABC_transp_ATP-bind"/>
</dbReference>
<dbReference type="PANTHER" id="PTHR43776">
    <property type="entry name" value="TRANSPORT ATP-BINDING PROTEIN"/>
    <property type="match status" value="1"/>
</dbReference>
<name>A0A511VBZ0_9BACL</name>
<keyword evidence="3" id="KW-0547">Nucleotide-binding</keyword>
<comment type="caution">
    <text evidence="6">The sequence shown here is derived from an EMBL/GenBank/DDBJ whole genome shotgun (WGS) entry which is preliminary data.</text>
</comment>
<dbReference type="CDD" id="cd03257">
    <property type="entry name" value="ABC_NikE_OppD_transporters"/>
    <property type="match status" value="1"/>
</dbReference>
<dbReference type="Gene3D" id="3.40.50.300">
    <property type="entry name" value="P-loop containing nucleotide triphosphate hydrolases"/>
    <property type="match status" value="1"/>
</dbReference>
<evidence type="ECO:0000259" key="5">
    <source>
        <dbReference type="PROSITE" id="PS50893"/>
    </source>
</evidence>
<evidence type="ECO:0000313" key="7">
    <source>
        <dbReference type="Proteomes" id="UP000321157"/>
    </source>
</evidence>